<evidence type="ECO:0000313" key="6">
    <source>
        <dbReference type="Proteomes" id="UP000515856"/>
    </source>
</evidence>
<dbReference type="Pfam" id="PF02595">
    <property type="entry name" value="Gly_kinase"/>
    <property type="match status" value="1"/>
</dbReference>
<evidence type="ECO:0000256" key="3">
    <source>
        <dbReference type="ARBA" id="ARBA00022777"/>
    </source>
</evidence>
<dbReference type="AlphaFoldDB" id="A0A7G9GJF1"/>
<evidence type="ECO:0000256" key="2">
    <source>
        <dbReference type="ARBA" id="ARBA00022679"/>
    </source>
</evidence>
<dbReference type="Proteomes" id="UP000515856">
    <property type="component" value="Chromosome"/>
</dbReference>
<reference evidence="5 6" key="1">
    <citation type="submission" date="2020-08" db="EMBL/GenBank/DDBJ databases">
        <authorList>
            <person name="Liu C."/>
            <person name="Sun Q."/>
        </authorList>
    </citation>
    <scope>NUCLEOTIDE SEQUENCE [LARGE SCALE GENOMIC DNA]</scope>
    <source>
        <strain evidence="5 6">NSJ-61</strain>
    </source>
</reference>
<dbReference type="InterPro" id="IPR018197">
    <property type="entry name" value="Glycerate_kinase_RE-like"/>
</dbReference>
<dbReference type="GO" id="GO:0008887">
    <property type="term" value="F:glycerate kinase activity"/>
    <property type="evidence" value="ECO:0007669"/>
    <property type="project" value="UniProtKB-UniRule"/>
</dbReference>
<dbReference type="Gene3D" id="3.90.1510.10">
    <property type="entry name" value="Glycerate kinase, domain 2"/>
    <property type="match status" value="1"/>
</dbReference>
<evidence type="ECO:0000256" key="4">
    <source>
        <dbReference type="PIRNR" id="PIRNR006078"/>
    </source>
</evidence>
<dbReference type="InterPro" id="IPR004381">
    <property type="entry name" value="Glycerate_kinase"/>
</dbReference>
<evidence type="ECO:0000256" key="1">
    <source>
        <dbReference type="ARBA" id="ARBA00006284"/>
    </source>
</evidence>
<evidence type="ECO:0000313" key="5">
    <source>
        <dbReference type="EMBL" id="QNM10933.1"/>
    </source>
</evidence>
<dbReference type="PANTHER" id="PTHR21599">
    <property type="entry name" value="GLYCERATE KINASE"/>
    <property type="match status" value="1"/>
</dbReference>
<dbReference type="Gene3D" id="3.40.50.10350">
    <property type="entry name" value="Glycerate kinase, domain 1"/>
    <property type="match status" value="1"/>
</dbReference>
<keyword evidence="3 4" id="KW-0418">Kinase</keyword>
<dbReference type="InterPro" id="IPR018193">
    <property type="entry name" value="Glyc_kinase_flavodox-like_fold"/>
</dbReference>
<proteinExistence type="inferred from homology"/>
<dbReference type="SUPFAM" id="SSF110738">
    <property type="entry name" value="Glycerate kinase I"/>
    <property type="match status" value="1"/>
</dbReference>
<keyword evidence="2 4" id="KW-0808">Transferase</keyword>
<dbReference type="NCBIfam" id="TIGR00045">
    <property type="entry name" value="glycerate kinase"/>
    <property type="match status" value="1"/>
</dbReference>
<dbReference type="EMBL" id="CP060636">
    <property type="protein sequence ID" value="QNM10933.1"/>
    <property type="molecule type" value="Genomic_DNA"/>
</dbReference>
<dbReference type="PANTHER" id="PTHR21599:SF0">
    <property type="entry name" value="GLYCERATE KINASE"/>
    <property type="match status" value="1"/>
</dbReference>
<dbReference type="PIRSF" id="PIRSF006078">
    <property type="entry name" value="GlxK"/>
    <property type="match status" value="1"/>
</dbReference>
<dbReference type="GO" id="GO:0031388">
    <property type="term" value="P:organic acid phosphorylation"/>
    <property type="evidence" value="ECO:0007669"/>
    <property type="project" value="UniProtKB-UniRule"/>
</dbReference>
<organism evidence="5 6">
    <name type="scientific">[Eubacterium] hominis</name>
    <dbReference type="NCBI Taxonomy" id="2764325"/>
    <lineage>
        <taxon>Bacteria</taxon>
        <taxon>Bacillati</taxon>
        <taxon>Bacillota</taxon>
        <taxon>Erysipelotrichia</taxon>
        <taxon>Erysipelotrichales</taxon>
        <taxon>Erysipelotrichaceae</taxon>
        <taxon>Amedibacillus</taxon>
    </lineage>
</organism>
<gene>
    <name evidence="5" type="ORF">H9Q80_11650</name>
</gene>
<keyword evidence="6" id="KW-1185">Reference proteome</keyword>
<protein>
    <submittedName>
        <fullName evidence="5">Glycerate kinase</fullName>
    </submittedName>
</protein>
<dbReference type="InterPro" id="IPR036129">
    <property type="entry name" value="Glycerate_kinase_sf"/>
</dbReference>
<name>A0A7G9GJF1_9FIRM</name>
<comment type="similarity">
    <text evidence="1 4">Belongs to the glycerate kinase type-1 family.</text>
</comment>
<accession>A0A7G9GJF1</accession>
<dbReference type="RefSeq" id="WP_117453317.1">
    <property type="nucleotide sequence ID" value="NZ_CP060636.1"/>
</dbReference>
<sequence>MKVVIACDSYKGCMSSREVADHIEEGIHMVKGDVETISYVIADGGEGTVEAFHQTCQGVKQKVGASDAYGRKIQTEYTVIENGNTAVIEVANIIGLNMHEREKRMPFFGSSFGVGTVILDAVEKGCKKIIIGLGGSATNDGGMGLLQSLGCRFYDSEHKYLSPQAINLDKVRYIDFHRMNYLQGIELIAACDVKNHLLGEEGATFVFGKQKGFFPNQLKKVDAGMENFRNQIKRYTQIDINEFEGGGAAGGIGAVLIGILGAKMIPGIELLTSYSDMEEMVKDCDLVITGEGQSDKQTMFGKVPVGILNIANRYQKPTICISGALGIGYMELFDLGFVGIYSISDRAMTFQQALENAPEKLTAATYSIMKTILYFSNHQVSV</sequence>
<dbReference type="KEGG" id="ehn:H9Q80_11650"/>